<dbReference type="InterPro" id="IPR051297">
    <property type="entry name" value="PalB/RIM13"/>
</dbReference>
<evidence type="ECO:0000256" key="3">
    <source>
        <dbReference type="ARBA" id="ARBA00022801"/>
    </source>
</evidence>
<keyword evidence="8" id="KW-1185">Reference proteome</keyword>
<evidence type="ECO:0000256" key="2">
    <source>
        <dbReference type="ARBA" id="ARBA00022670"/>
    </source>
</evidence>
<dbReference type="InterPro" id="IPR036213">
    <property type="entry name" value="Calpain_III_sf"/>
</dbReference>
<dbReference type="Gene3D" id="2.60.120.380">
    <property type="match status" value="2"/>
</dbReference>
<dbReference type="SUPFAM" id="SSF116846">
    <property type="entry name" value="MIT domain"/>
    <property type="match status" value="1"/>
</dbReference>
<dbReference type="InterPro" id="IPR022682">
    <property type="entry name" value="Calpain_domain_III"/>
</dbReference>
<dbReference type="Pfam" id="PF01067">
    <property type="entry name" value="Calpain_III"/>
    <property type="match status" value="1"/>
</dbReference>
<gene>
    <name evidence="7" type="ORF">MCHLO_06457</name>
</gene>
<keyword evidence="3" id="KW-0378">Hydrolase</keyword>
<dbReference type="InterPro" id="IPR036181">
    <property type="entry name" value="MIT_dom_sf"/>
</dbReference>
<dbReference type="InterPro" id="IPR038765">
    <property type="entry name" value="Papain-like_cys_pep_sf"/>
</dbReference>
<evidence type="ECO:0000256" key="4">
    <source>
        <dbReference type="ARBA" id="ARBA00022807"/>
    </source>
</evidence>
<dbReference type="PANTHER" id="PTHR46143:SF1">
    <property type="entry name" value="CALPAIN-7"/>
    <property type="match status" value="1"/>
</dbReference>
<comment type="similarity">
    <text evidence="1">Belongs to the peptidase C2 family. PalB/RIM13 subfamily.</text>
</comment>
<dbReference type="Gene3D" id="1.20.58.80">
    <property type="entry name" value="Phosphotransferase system, lactose/cellobiose-type IIA subunit"/>
    <property type="match status" value="1"/>
</dbReference>
<evidence type="ECO:0000313" key="7">
    <source>
        <dbReference type="EMBL" id="GAT49101.1"/>
    </source>
</evidence>
<feature type="domain" description="Calpain catalytic" evidence="6">
    <location>
        <begin position="69"/>
        <end position="367"/>
    </location>
</feature>
<sequence>MASAEEAESIYAKAVKAEYNKELDNAFRLYVKAAETFLHLGRAIDNQRDKAKHKASAAKALERAERIKGFVEKSGPQTLTPVAVDHFSPQEQFYVLKKGSTVNGRVFPLWEDQNAVSDSNDDFQDPDGEHIITDCSVCASISVCLEHSSRFGSQFGYVDLRIPDTSASIVLPISRVKSGRYDLRLLLNGAWRRIVIDDTLPYEPSTGALVCMSSATGAIWPSLLEKGYMKLMGGYDFPGSNSSIDLHALIGWIPEHLEIKSPTFERERTWRRLFDAFTAGRCMFTLGTGIESGTSLRRIHRRPILIPSHNYSVIDIKESEDGRILAVLDSWVPSPEESQRARIRHIPWSDAVQVFDSIYLSWDPRIWPRNLNFHGMWKQAPSPAGGDQRSTRNIRAQYQSADSSADDEIWVWDPRIWPRNLNFHGMWKQAPSPAGGDQRSTRNLRAQYQSADSSADDEIWVLLTRHVTKTRQTTDFISLRAQLEDDLTGSELKDAQDTIAATGTYTNSSHVLVRLSLPPQTRGVLSIFASYDGPTPEVGLTVTVYAPESATIAWDKHVQAPPFSTKIEGSLVHKNAGGNSTHPTYMVNPQYHLRIHPPKTPNAPKKADVSLTMQMAREVPINVAVVWSQGQRVFELTQKDLVATSGAYTYGLARLSSALQVGDYTVVLSAFEPTQLGTFSLEAQSSLPFDLKPIPQEGAGMYSKSIRGAWTAKNAMGSPSFKNYARNPIFEVDVQAPTEIKIRLQLVRPTPSSAINLTLFPAGSLVQHLTSSGGYDDSIAGVVTPQTKLAPGKYWMVPSTYSPGVHGPFEIVLHTTSGRVSVSAT</sequence>
<comment type="caution">
    <text evidence="5">Lacks conserved residue(s) required for the propagation of feature annotation.</text>
</comment>
<dbReference type="PANTHER" id="PTHR46143">
    <property type="entry name" value="CALPAIN-7"/>
    <property type="match status" value="1"/>
</dbReference>
<name>A0ABQ0LD82_MYCCL</name>
<evidence type="ECO:0000256" key="1">
    <source>
        <dbReference type="ARBA" id="ARBA00010193"/>
    </source>
</evidence>
<evidence type="ECO:0000313" key="8">
    <source>
        <dbReference type="Proteomes" id="UP000815677"/>
    </source>
</evidence>
<evidence type="ECO:0000259" key="6">
    <source>
        <dbReference type="PROSITE" id="PS50203"/>
    </source>
</evidence>
<keyword evidence="4" id="KW-0788">Thiol protease</keyword>
<evidence type="ECO:0000256" key="5">
    <source>
        <dbReference type="PROSITE-ProRule" id="PRU00239"/>
    </source>
</evidence>
<dbReference type="PROSITE" id="PS50203">
    <property type="entry name" value="CALPAIN_CAT"/>
    <property type="match status" value="1"/>
</dbReference>
<protein>
    <recommendedName>
        <fullName evidence="6">Calpain catalytic domain-containing protein</fullName>
    </recommendedName>
</protein>
<dbReference type="InterPro" id="IPR001300">
    <property type="entry name" value="Peptidase_C2_calpain_cat"/>
</dbReference>
<proteinExistence type="inferred from homology"/>
<dbReference type="SUPFAM" id="SSF54001">
    <property type="entry name" value="Cysteine proteinases"/>
    <property type="match status" value="1"/>
</dbReference>
<dbReference type="Proteomes" id="UP000815677">
    <property type="component" value="Unassembled WGS sequence"/>
</dbReference>
<dbReference type="SUPFAM" id="SSF49758">
    <property type="entry name" value="Calpain large subunit, middle domain (domain III)"/>
    <property type="match status" value="3"/>
</dbReference>
<keyword evidence="2" id="KW-0645">Protease</keyword>
<dbReference type="SMART" id="SM00230">
    <property type="entry name" value="CysPc"/>
    <property type="match status" value="1"/>
</dbReference>
<accession>A0ABQ0LD82</accession>
<dbReference type="Pfam" id="PF00648">
    <property type="entry name" value="Peptidase_C2"/>
    <property type="match status" value="1"/>
</dbReference>
<dbReference type="EMBL" id="DF845271">
    <property type="protein sequence ID" value="GAT49101.1"/>
    <property type="molecule type" value="Genomic_DNA"/>
</dbReference>
<organism evidence="7 8">
    <name type="scientific">Mycena chlorophos</name>
    <name type="common">Agaric fungus</name>
    <name type="synonym">Agaricus chlorophos</name>
    <dbReference type="NCBI Taxonomy" id="658473"/>
    <lineage>
        <taxon>Eukaryota</taxon>
        <taxon>Fungi</taxon>
        <taxon>Dikarya</taxon>
        <taxon>Basidiomycota</taxon>
        <taxon>Agaricomycotina</taxon>
        <taxon>Agaricomycetes</taxon>
        <taxon>Agaricomycetidae</taxon>
        <taxon>Agaricales</taxon>
        <taxon>Marasmiineae</taxon>
        <taxon>Mycenaceae</taxon>
        <taxon>Mycena</taxon>
    </lineage>
</organism>
<reference evidence="7" key="1">
    <citation type="submission" date="2014-09" db="EMBL/GenBank/DDBJ databases">
        <title>Genome sequence of the luminous mushroom Mycena chlorophos for searching fungal bioluminescence genes.</title>
        <authorList>
            <person name="Tanaka Y."/>
            <person name="Kasuga D."/>
            <person name="Oba Y."/>
            <person name="Hase S."/>
            <person name="Sato K."/>
            <person name="Oba Y."/>
            <person name="Sakakibara Y."/>
        </authorList>
    </citation>
    <scope>NUCLEOTIDE SEQUENCE</scope>
</reference>